<protein>
    <submittedName>
        <fullName evidence="2">Uncharacterized protein</fullName>
    </submittedName>
</protein>
<gene>
    <name evidence="2" type="ORF">CH063_14120</name>
</gene>
<evidence type="ECO:0000313" key="2">
    <source>
        <dbReference type="EMBL" id="CCF44851.1"/>
    </source>
</evidence>
<dbReference type="HOGENOM" id="CLU_1664876_0_0_1"/>
<dbReference type="Proteomes" id="UP000007174">
    <property type="component" value="Unassembled WGS sequence"/>
</dbReference>
<evidence type="ECO:0000313" key="3">
    <source>
        <dbReference type="Proteomes" id="UP000007174"/>
    </source>
</evidence>
<feature type="region of interest" description="Disordered" evidence="1">
    <location>
        <begin position="1"/>
        <end position="159"/>
    </location>
</feature>
<dbReference type="AlphaFoldDB" id="H1VX89"/>
<sequence>MKQVRETTPPADSPSSVSSPPHTRATNPPCDETLLKGAPSSSSDPPAPCSIPPSTPRADTAVLRLPRHQEEKALRETAHAAEGASKDEERGRLHGADGATVSSEQRAIWKRQGRSSSKGGVPVLNPMNKIPRSILSGGLTGGINTLDRGKDTSQKRLPP</sequence>
<dbReference type="VEuPathDB" id="FungiDB:CH63R_04142"/>
<reference evidence="3" key="1">
    <citation type="journal article" date="2012" name="Nat. Genet.">
        <title>Lifestyle transitions in plant pathogenic Colletotrichum fungi deciphered by genome and transcriptome analyses.</title>
        <authorList>
            <person name="O'Connell R.J."/>
            <person name="Thon M.R."/>
            <person name="Hacquard S."/>
            <person name="Amyotte S.G."/>
            <person name="Kleemann J."/>
            <person name="Torres M.F."/>
            <person name="Damm U."/>
            <person name="Buiate E.A."/>
            <person name="Epstein L."/>
            <person name="Alkan N."/>
            <person name="Altmueller J."/>
            <person name="Alvarado-Balderrama L."/>
            <person name="Bauser C.A."/>
            <person name="Becker C."/>
            <person name="Birren B.W."/>
            <person name="Chen Z."/>
            <person name="Choi J."/>
            <person name="Crouch J.A."/>
            <person name="Duvick J.P."/>
            <person name="Farman M.A."/>
            <person name="Gan P."/>
            <person name="Heiman D."/>
            <person name="Henrissat B."/>
            <person name="Howard R.J."/>
            <person name="Kabbage M."/>
            <person name="Koch C."/>
            <person name="Kracher B."/>
            <person name="Kubo Y."/>
            <person name="Law A.D."/>
            <person name="Lebrun M.-H."/>
            <person name="Lee Y.-H."/>
            <person name="Miyara I."/>
            <person name="Moore N."/>
            <person name="Neumann U."/>
            <person name="Nordstroem K."/>
            <person name="Panaccione D.G."/>
            <person name="Panstruga R."/>
            <person name="Place M."/>
            <person name="Proctor R.H."/>
            <person name="Prusky D."/>
            <person name="Rech G."/>
            <person name="Reinhardt R."/>
            <person name="Rollins J.A."/>
            <person name="Rounsley S."/>
            <person name="Schardl C.L."/>
            <person name="Schwartz D.C."/>
            <person name="Shenoy N."/>
            <person name="Shirasu K."/>
            <person name="Sikhakolli U.R."/>
            <person name="Stueber K."/>
            <person name="Sukno S.A."/>
            <person name="Sweigard J.A."/>
            <person name="Takano Y."/>
            <person name="Takahara H."/>
            <person name="Trail F."/>
            <person name="van der Does H.C."/>
            <person name="Voll L.M."/>
            <person name="Will I."/>
            <person name="Young S."/>
            <person name="Zeng Q."/>
            <person name="Zhang J."/>
            <person name="Zhou S."/>
            <person name="Dickman M.B."/>
            <person name="Schulze-Lefert P."/>
            <person name="Ver Loren van Themaat E."/>
            <person name="Ma L.-J."/>
            <person name="Vaillancourt L.J."/>
        </authorList>
    </citation>
    <scope>NUCLEOTIDE SEQUENCE [LARGE SCALE GENOMIC DNA]</scope>
    <source>
        <strain evidence="3">IMI 349063</strain>
    </source>
</reference>
<organism evidence="2 3">
    <name type="scientific">Colletotrichum higginsianum (strain IMI 349063)</name>
    <name type="common">Crucifer anthracnose fungus</name>
    <dbReference type="NCBI Taxonomy" id="759273"/>
    <lineage>
        <taxon>Eukaryota</taxon>
        <taxon>Fungi</taxon>
        <taxon>Dikarya</taxon>
        <taxon>Ascomycota</taxon>
        <taxon>Pezizomycotina</taxon>
        <taxon>Sordariomycetes</taxon>
        <taxon>Hypocreomycetidae</taxon>
        <taxon>Glomerellales</taxon>
        <taxon>Glomerellaceae</taxon>
        <taxon>Colletotrichum</taxon>
        <taxon>Colletotrichum destructivum species complex</taxon>
    </lineage>
</organism>
<feature type="compositionally biased region" description="Pro residues" evidence="1">
    <location>
        <begin position="45"/>
        <end position="55"/>
    </location>
</feature>
<feature type="compositionally biased region" description="Low complexity" evidence="1">
    <location>
        <begin position="9"/>
        <end position="21"/>
    </location>
</feature>
<proteinExistence type="predicted"/>
<feature type="non-terminal residue" evidence="2">
    <location>
        <position position="1"/>
    </location>
</feature>
<dbReference type="STRING" id="759273.H1VX89"/>
<evidence type="ECO:0000256" key="1">
    <source>
        <dbReference type="SAM" id="MobiDB-lite"/>
    </source>
</evidence>
<dbReference type="EMBL" id="CACQ02007231">
    <property type="protein sequence ID" value="CCF44851.1"/>
    <property type="molecule type" value="Genomic_DNA"/>
</dbReference>
<accession>H1VX89</accession>
<name>H1VX89_COLHI</name>
<feature type="compositionally biased region" description="Basic and acidic residues" evidence="1">
    <location>
        <begin position="147"/>
        <end position="159"/>
    </location>
</feature>
<feature type="compositionally biased region" description="Basic and acidic residues" evidence="1">
    <location>
        <begin position="67"/>
        <end position="95"/>
    </location>
</feature>